<dbReference type="AlphaFoldDB" id="A0A6G1HIV1"/>
<organism evidence="2 3">
    <name type="scientific">Trichodelitschia bisporula</name>
    <dbReference type="NCBI Taxonomy" id="703511"/>
    <lineage>
        <taxon>Eukaryota</taxon>
        <taxon>Fungi</taxon>
        <taxon>Dikarya</taxon>
        <taxon>Ascomycota</taxon>
        <taxon>Pezizomycotina</taxon>
        <taxon>Dothideomycetes</taxon>
        <taxon>Dothideomycetes incertae sedis</taxon>
        <taxon>Phaeotrichales</taxon>
        <taxon>Phaeotrichaceae</taxon>
        <taxon>Trichodelitschia</taxon>
    </lineage>
</organism>
<evidence type="ECO:0000313" key="2">
    <source>
        <dbReference type="EMBL" id="KAF2395831.1"/>
    </source>
</evidence>
<gene>
    <name evidence="2" type="ORF">EJ06DRAFT_255946</name>
</gene>
<protein>
    <submittedName>
        <fullName evidence="2">Uncharacterized protein</fullName>
    </submittedName>
</protein>
<feature type="compositionally biased region" description="Basic residues" evidence="1">
    <location>
        <begin position="111"/>
        <end position="121"/>
    </location>
</feature>
<dbReference type="EMBL" id="ML996710">
    <property type="protein sequence ID" value="KAF2395831.1"/>
    <property type="molecule type" value="Genomic_DNA"/>
</dbReference>
<feature type="region of interest" description="Disordered" evidence="1">
    <location>
        <begin position="64"/>
        <end position="151"/>
    </location>
</feature>
<name>A0A6G1HIV1_9PEZI</name>
<evidence type="ECO:0000256" key="1">
    <source>
        <dbReference type="SAM" id="MobiDB-lite"/>
    </source>
</evidence>
<proteinExistence type="predicted"/>
<keyword evidence="3" id="KW-1185">Reference proteome</keyword>
<reference evidence="2" key="1">
    <citation type="journal article" date="2020" name="Stud. Mycol.">
        <title>101 Dothideomycetes genomes: a test case for predicting lifestyles and emergence of pathogens.</title>
        <authorList>
            <person name="Haridas S."/>
            <person name="Albert R."/>
            <person name="Binder M."/>
            <person name="Bloem J."/>
            <person name="Labutti K."/>
            <person name="Salamov A."/>
            <person name="Andreopoulos B."/>
            <person name="Baker S."/>
            <person name="Barry K."/>
            <person name="Bills G."/>
            <person name="Bluhm B."/>
            <person name="Cannon C."/>
            <person name="Castanera R."/>
            <person name="Culley D."/>
            <person name="Daum C."/>
            <person name="Ezra D."/>
            <person name="Gonzalez J."/>
            <person name="Henrissat B."/>
            <person name="Kuo A."/>
            <person name="Liang C."/>
            <person name="Lipzen A."/>
            <person name="Lutzoni F."/>
            <person name="Magnuson J."/>
            <person name="Mondo S."/>
            <person name="Nolan M."/>
            <person name="Ohm R."/>
            <person name="Pangilinan J."/>
            <person name="Park H.-J."/>
            <person name="Ramirez L."/>
            <person name="Alfaro M."/>
            <person name="Sun H."/>
            <person name="Tritt A."/>
            <person name="Yoshinaga Y."/>
            <person name="Zwiers L.-H."/>
            <person name="Turgeon B."/>
            <person name="Goodwin S."/>
            <person name="Spatafora J."/>
            <person name="Crous P."/>
            <person name="Grigoriev I."/>
        </authorList>
    </citation>
    <scope>NUCLEOTIDE SEQUENCE</scope>
    <source>
        <strain evidence="2">CBS 262.69</strain>
    </source>
</reference>
<accession>A0A6G1HIV1</accession>
<sequence length="151" mass="15881">MALSARIIRFPNRASSATTAAGRRAESWAPRTVRGLHVILQQSTLSRALGFTPPLCNVTRRSVSTPPCYVPAPRPRTTRLFPRVTGSTDPALGHPRCHAAVPSTSPAARKPAGRRRATGRRAGKDVKPARARGPGGGGGGARNFTSASLGR</sequence>
<dbReference type="Proteomes" id="UP000799640">
    <property type="component" value="Unassembled WGS sequence"/>
</dbReference>
<evidence type="ECO:0000313" key="3">
    <source>
        <dbReference type="Proteomes" id="UP000799640"/>
    </source>
</evidence>